<reference evidence="1 2" key="1">
    <citation type="submission" date="2023-09" db="EMBL/GenBank/DDBJ databases">
        <title>Multi-omics analysis of a traditional fermented food reveals byproduct-associated fungal strains for waste-to-food upcycling.</title>
        <authorList>
            <consortium name="Lawrence Berkeley National Laboratory"/>
            <person name="Rekdal V.M."/>
            <person name="Villalobos-Escobedo J.M."/>
            <person name="Rodriguez-Valeron N."/>
            <person name="Garcia M.O."/>
            <person name="Vasquez D.P."/>
            <person name="Damayanti I."/>
            <person name="Sorensen P.M."/>
            <person name="Baidoo E.E."/>
            <person name="De Carvalho A.C."/>
            <person name="Riley R."/>
            <person name="Lipzen A."/>
            <person name="He G."/>
            <person name="Yan M."/>
            <person name="Haridas S."/>
            <person name="Daum C."/>
            <person name="Yoshinaga Y."/>
            <person name="Ng V."/>
            <person name="Grigoriev I.V."/>
            <person name="Munk R."/>
            <person name="Nuraida L."/>
            <person name="Wijaya C.H."/>
            <person name="Morales P.-C."/>
            <person name="Keasling J.D."/>
        </authorList>
    </citation>
    <scope>NUCLEOTIDE SEQUENCE [LARGE SCALE GENOMIC DNA]</scope>
    <source>
        <strain evidence="1 2">FGSC 2613</strain>
    </source>
</reference>
<dbReference type="Proteomes" id="UP001451303">
    <property type="component" value="Unassembled WGS sequence"/>
</dbReference>
<organism evidence="1 2">
    <name type="scientific">Neurospora intermedia</name>
    <dbReference type="NCBI Taxonomy" id="5142"/>
    <lineage>
        <taxon>Eukaryota</taxon>
        <taxon>Fungi</taxon>
        <taxon>Dikarya</taxon>
        <taxon>Ascomycota</taxon>
        <taxon>Pezizomycotina</taxon>
        <taxon>Sordariomycetes</taxon>
        <taxon>Sordariomycetidae</taxon>
        <taxon>Sordariales</taxon>
        <taxon>Sordariaceae</taxon>
        <taxon>Neurospora</taxon>
    </lineage>
</organism>
<evidence type="ECO:0000313" key="1">
    <source>
        <dbReference type="EMBL" id="KAL0471328.1"/>
    </source>
</evidence>
<protein>
    <submittedName>
        <fullName evidence="1">Uncharacterized protein</fullName>
    </submittedName>
</protein>
<keyword evidence="2" id="KW-1185">Reference proteome</keyword>
<proteinExistence type="predicted"/>
<gene>
    <name evidence="1" type="ORF">QR685DRAFT_570146</name>
</gene>
<evidence type="ECO:0000313" key="2">
    <source>
        <dbReference type="Proteomes" id="UP001451303"/>
    </source>
</evidence>
<sequence>MDSPLAISGKRNSNRGEERKLLATLNKRRMPVSNAGNLEPEFEGVLQFADRGASNSSPPLPKIALAVKKDVECHKSRARYPMCRAT</sequence>
<name>A0ABR3DGD0_NEUIN</name>
<comment type="caution">
    <text evidence="1">The sequence shown here is derived from an EMBL/GenBank/DDBJ whole genome shotgun (WGS) entry which is preliminary data.</text>
</comment>
<accession>A0ABR3DGD0</accession>
<dbReference type="EMBL" id="JAVLET010000003">
    <property type="protein sequence ID" value="KAL0471328.1"/>
    <property type="molecule type" value="Genomic_DNA"/>
</dbReference>